<proteinExistence type="predicted"/>
<dbReference type="Pfam" id="PF07714">
    <property type="entry name" value="PK_Tyr_Ser-Thr"/>
    <property type="match status" value="1"/>
</dbReference>
<dbReference type="PROSITE" id="PS50011">
    <property type="entry name" value="PROTEIN_KINASE_DOM"/>
    <property type="match status" value="1"/>
</dbReference>
<evidence type="ECO:0000313" key="3">
    <source>
        <dbReference type="EMBL" id="KXZ47620.1"/>
    </source>
</evidence>
<dbReference type="PANTHER" id="PTHR44329">
    <property type="entry name" value="SERINE/THREONINE-PROTEIN KINASE TNNI3K-RELATED"/>
    <property type="match status" value="1"/>
</dbReference>
<organism evidence="3 4">
    <name type="scientific">Gonium pectorale</name>
    <name type="common">Green alga</name>
    <dbReference type="NCBI Taxonomy" id="33097"/>
    <lineage>
        <taxon>Eukaryota</taxon>
        <taxon>Viridiplantae</taxon>
        <taxon>Chlorophyta</taxon>
        <taxon>core chlorophytes</taxon>
        <taxon>Chlorophyceae</taxon>
        <taxon>CS clade</taxon>
        <taxon>Chlamydomonadales</taxon>
        <taxon>Volvocaceae</taxon>
        <taxon>Gonium</taxon>
    </lineage>
</organism>
<dbReference type="EMBL" id="LSYV01000035">
    <property type="protein sequence ID" value="KXZ47620.1"/>
    <property type="molecule type" value="Genomic_DNA"/>
</dbReference>
<dbReference type="STRING" id="33097.A0A150GE46"/>
<dbReference type="GO" id="GO:0004674">
    <property type="term" value="F:protein serine/threonine kinase activity"/>
    <property type="evidence" value="ECO:0007669"/>
    <property type="project" value="TreeGrafter"/>
</dbReference>
<comment type="caution">
    <text evidence="3">The sequence shown here is derived from an EMBL/GenBank/DDBJ whole genome shotgun (WGS) entry which is preliminary data.</text>
</comment>
<feature type="region of interest" description="Disordered" evidence="1">
    <location>
        <begin position="168"/>
        <end position="199"/>
    </location>
</feature>
<keyword evidence="4" id="KW-1185">Reference proteome</keyword>
<dbReference type="InterPro" id="IPR001245">
    <property type="entry name" value="Ser-Thr/Tyr_kinase_cat_dom"/>
</dbReference>
<dbReference type="SUPFAM" id="SSF56112">
    <property type="entry name" value="Protein kinase-like (PK-like)"/>
    <property type="match status" value="1"/>
</dbReference>
<protein>
    <recommendedName>
        <fullName evidence="2">Protein kinase domain-containing protein</fullName>
    </recommendedName>
</protein>
<dbReference type="InterPro" id="IPR051681">
    <property type="entry name" value="Ser/Thr_Kinases-Pseudokinases"/>
</dbReference>
<dbReference type="InterPro" id="IPR000719">
    <property type="entry name" value="Prot_kinase_dom"/>
</dbReference>
<evidence type="ECO:0000256" key="1">
    <source>
        <dbReference type="SAM" id="MobiDB-lite"/>
    </source>
</evidence>
<dbReference type="InterPro" id="IPR011009">
    <property type="entry name" value="Kinase-like_dom_sf"/>
</dbReference>
<name>A0A150GE46_GONPE</name>
<feature type="compositionally biased region" description="Low complexity" evidence="1">
    <location>
        <begin position="178"/>
        <end position="196"/>
    </location>
</feature>
<sequence length="562" mass="58964">MPEECTLSPEADPEEPWVPKPKERLAPVLLVDPGDGRPSRNELGDFCESLLLSMQMRLKVDAELSTFRLASGASSRYLTGLSMGHAGAMGCSALLSFTPISANQQPGQSELYVGSFGGREPGTGRVSPIPQNRSRLASEAPIELRLCRSVQELVDGLSELRLLRPPQRNAWQEQMGDSGSTGTSAGAQEAAPQPGARQLGGPAVGRWVIGDSAAGGGKYRSVILEGRWQGQPVAVKLVAGQGLEARSAAVGSALAAAAVLHPNLVRVHGMRLLPPAAADVRRAESNPTAPLKRLGGLAATARSGVPEEALAKLARRSGEGVLAVVMERCETGSLLPLVSAMYSPFRPNRAWPAYLARRALLRTALEIAGALGHLHRLGLVHGALRPSNVLLVPALKDRRTFFVKISDVGLSCSTLAEGLLMPAAADTAGPMALLGLDPDLSPPSAAPACHDPADDVRAFGLLLWELASGELDSGEVSAERGDGGCPVWPNGAHPHLRALYDACVHADPQERPGMDQVCAELAGLDDALRRERPRTRAAAAAGYAALAAGRETPGLRLPGFLL</sequence>
<evidence type="ECO:0000259" key="2">
    <source>
        <dbReference type="PROSITE" id="PS50011"/>
    </source>
</evidence>
<gene>
    <name evidence="3" type="ORF">GPECTOR_34g779</name>
</gene>
<dbReference type="Proteomes" id="UP000075714">
    <property type="component" value="Unassembled WGS sequence"/>
</dbReference>
<evidence type="ECO:0000313" key="4">
    <source>
        <dbReference type="Proteomes" id="UP000075714"/>
    </source>
</evidence>
<dbReference type="GO" id="GO:0005524">
    <property type="term" value="F:ATP binding"/>
    <property type="evidence" value="ECO:0007669"/>
    <property type="project" value="InterPro"/>
</dbReference>
<dbReference type="Gene3D" id="1.10.510.10">
    <property type="entry name" value="Transferase(Phosphotransferase) domain 1"/>
    <property type="match status" value="1"/>
</dbReference>
<feature type="region of interest" description="Disordered" evidence="1">
    <location>
        <begin position="1"/>
        <end position="21"/>
    </location>
</feature>
<feature type="domain" description="Protein kinase" evidence="2">
    <location>
        <begin position="208"/>
        <end position="528"/>
    </location>
</feature>
<reference evidence="4" key="1">
    <citation type="journal article" date="2016" name="Nat. Commun.">
        <title>The Gonium pectorale genome demonstrates co-option of cell cycle regulation during the evolution of multicellularity.</title>
        <authorList>
            <person name="Hanschen E.R."/>
            <person name="Marriage T.N."/>
            <person name="Ferris P.J."/>
            <person name="Hamaji T."/>
            <person name="Toyoda A."/>
            <person name="Fujiyama A."/>
            <person name="Neme R."/>
            <person name="Noguchi H."/>
            <person name="Minakuchi Y."/>
            <person name="Suzuki M."/>
            <person name="Kawai-Toyooka H."/>
            <person name="Smith D.R."/>
            <person name="Sparks H."/>
            <person name="Anderson J."/>
            <person name="Bakaric R."/>
            <person name="Luria V."/>
            <person name="Karger A."/>
            <person name="Kirschner M.W."/>
            <person name="Durand P.M."/>
            <person name="Michod R.E."/>
            <person name="Nozaki H."/>
            <person name="Olson B.J."/>
        </authorList>
    </citation>
    <scope>NUCLEOTIDE SEQUENCE [LARGE SCALE GENOMIC DNA]</scope>
    <source>
        <strain evidence="4">NIES-2863</strain>
    </source>
</reference>
<dbReference type="PANTHER" id="PTHR44329:SF214">
    <property type="entry name" value="PROTEIN KINASE DOMAIN-CONTAINING PROTEIN"/>
    <property type="match status" value="1"/>
</dbReference>
<dbReference type="OrthoDB" id="552116at2759"/>
<dbReference type="AlphaFoldDB" id="A0A150GE46"/>
<accession>A0A150GE46</accession>